<evidence type="ECO:0000256" key="4">
    <source>
        <dbReference type="ARBA" id="ARBA00022692"/>
    </source>
</evidence>
<dbReference type="Pfam" id="PF00528">
    <property type="entry name" value="BPD_transp_1"/>
    <property type="match status" value="1"/>
</dbReference>
<comment type="caution">
    <text evidence="9">The sequence shown here is derived from an EMBL/GenBank/DDBJ whole genome shotgun (WGS) entry which is preliminary data.</text>
</comment>
<feature type="transmembrane region" description="Helical" evidence="7">
    <location>
        <begin position="119"/>
        <end position="137"/>
    </location>
</feature>
<dbReference type="EMBL" id="JBHSWE010000001">
    <property type="protein sequence ID" value="MFC6673223.1"/>
    <property type="molecule type" value="Genomic_DNA"/>
</dbReference>
<dbReference type="InterPro" id="IPR035906">
    <property type="entry name" value="MetI-like_sf"/>
</dbReference>
<evidence type="ECO:0000313" key="10">
    <source>
        <dbReference type="Proteomes" id="UP001596422"/>
    </source>
</evidence>
<sequence>MLNPALERPSLMHRLGLTHSAGKALMTHAVLLTYTVIALFPILVIIVNSFKSRRAIFNDPLALPTPDSFSVEGFAEVLGRADFGLYFGNSLIVTVAALFFVLLFGAMAAWALTEYRFRGNLFIAILIAMGIMIPIRLGTVSILELMSTLHLVNTRTALVLVYIAQGLPLAVFILSEFIRQVPKELKEAARCDNVSEYKIFFTIILPLIRPAMATVAVFTMIPIWNDLWFPLILAPSNETQTITLGVQQFIGQYVTDWNAVLSSLTLAIVPVLVLYVIFSRQLIRGLTSGAVK</sequence>
<feature type="transmembrane region" description="Helical" evidence="7">
    <location>
        <begin position="199"/>
        <end position="224"/>
    </location>
</feature>
<evidence type="ECO:0000313" key="9">
    <source>
        <dbReference type="EMBL" id="MFC6673223.1"/>
    </source>
</evidence>
<evidence type="ECO:0000256" key="6">
    <source>
        <dbReference type="ARBA" id="ARBA00023136"/>
    </source>
</evidence>
<dbReference type="Gene3D" id="1.10.3720.10">
    <property type="entry name" value="MetI-like"/>
    <property type="match status" value="1"/>
</dbReference>
<keyword evidence="10" id="KW-1185">Reference proteome</keyword>
<keyword evidence="5 7" id="KW-1133">Transmembrane helix</keyword>
<protein>
    <submittedName>
        <fullName evidence="9">Carbohydrate ABC transporter permease</fullName>
    </submittedName>
</protein>
<dbReference type="SUPFAM" id="SSF161098">
    <property type="entry name" value="MetI-like"/>
    <property type="match status" value="1"/>
</dbReference>
<reference evidence="10" key="1">
    <citation type="journal article" date="2019" name="Int. J. Syst. Evol. Microbiol.">
        <title>The Global Catalogue of Microorganisms (GCM) 10K type strain sequencing project: providing services to taxonomists for standard genome sequencing and annotation.</title>
        <authorList>
            <consortium name="The Broad Institute Genomics Platform"/>
            <consortium name="The Broad Institute Genome Sequencing Center for Infectious Disease"/>
            <person name="Wu L."/>
            <person name="Ma J."/>
        </authorList>
    </citation>
    <scope>NUCLEOTIDE SEQUENCE [LARGE SCALE GENOMIC DNA]</scope>
    <source>
        <strain evidence="10">NBRC 111756</strain>
    </source>
</reference>
<accession>A0ABW2A6X0</accession>
<feature type="transmembrane region" description="Helical" evidence="7">
    <location>
        <begin position="157"/>
        <end position="178"/>
    </location>
</feature>
<evidence type="ECO:0000256" key="7">
    <source>
        <dbReference type="RuleBase" id="RU363032"/>
    </source>
</evidence>
<dbReference type="PANTHER" id="PTHR43744">
    <property type="entry name" value="ABC TRANSPORTER PERMEASE PROTEIN MG189-RELATED-RELATED"/>
    <property type="match status" value="1"/>
</dbReference>
<evidence type="ECO:0000256" key="2">
    <source>
        <dbReference type="ARBA" id="ARBA00022448"/>
    </source>
</evidence>
<keyword evidence="4 7" id="KW-0812">Transmembrane</keyword>
<keyword evidence="3" id="KW-1003">Cell membrane</keyword>
<keyword evidence="6 7" id="KW-0472">Membrane</keyword>
<evidence type="ECO:0000256" key="1">
    <source>
        <dbReference type="ARBA" id="ARBA00004651"/>
    </source>
</evidence>
<dbReference type="Proteomes" id="UP001596422">
    <property type="component" value="Unassembled WGS sequence"/>
</dbReference>
<feature type="transmembrane region" description="Helical" evidence="7">
    <location>
        <begin position="259"/>
        <end position="278"/>
    </location>
</feature>
<gene>
    <name evidence="9" type="ORF">ACFQDL_26395</name>
</gene>
<feature type="domain" description="ABC transmembrane type-1" evidence="8">
    <location>
        <begin position="87"/>
        <end position="278"/>
    </location>
</feature>
<comment type="subcellular location">
    <subcellularLocation>
        <location evidence="1 7">Cell membrane</location>
        <topology evidence="1 7">Multi-pass membrane protein</topology>
    </subcellularLocation>
</comment>
<dbReference type="PANTHER" id="PTHR43744:SF12">
    <property type="entry name" value="ABC TRANSPORTER PERMEASE PROTEIN MG189-RELATED"/>
    <property type="match status" value="1"/>
</dbReference>
<evidence type="ECO:0000256" key="3">
    <source>
        <dbReference type="ARBA" id="ARBA00022475"/>
    </source>
</evidence>
<comment type="similarity">
    <text evidence="7">Belongs to the binding-protein-dependent transport system permease family.</text>
</comment>
<feature type="transmembrane region" description="Helical" evidence="7">
    <location>
        <begin position="21"/>
        <end position="47"/>
    </location>
</feature>
<feature type="transmembrane region" description="Helical" evidence="7">
    <location>
        <begin position="91"/>
        <end position="112"/>
    </location>
</feature>
<dbReference type="PROSITE" id="PS50928">
    <property type="entry name" value="ABC_TM1"/>
    <property type="match status" value="1"/>
</dbReference>
<evidence type="ECO:0000259" key="8">
    <source>
        <dbReference type="PROSITE" id="PS50928"/>
    </source>
</evidence>
<dbReference type="InterPro" id="IPR000515">
    <property type="entry name" value="MetI-like"/>
</dbReference>
<evidence type="ECO:0000256" key="5">
    <source>
        <dbReference type="ARBA" id="ARBA00022989"/>
    </source>
</evidence>
<proteinExistence type="inferred from homology"/>
<dbReference type="RefSeq" id="WP_379911601.1">
    <property type="nucleotide sequence ID" value="NZ_JBHSWE010000001.1"/>
</dbReference>
<dbReference type="CDD" id="cd06261">
    <property type="entry name" value="TM_PBP2"/>
    <property type="match status" value="1"/>
</dbReference>
<name>A0ABW2A6X0_9GAMM</name>
<keyword evidence="2 7" id="KW-0813">Transport</keyword>
<organism evidence="9 10">
    <name type="scientific">Marinobacterium aestuariivivens</name>
    <dbReference type="NCBI Taxonomy" id="1698799"/>
    <lineage>
        <taxon>Bacteria</taxon>
        <taxon>Pseudomonadati</taxon>
        <taxon>Pseudomonadota</taxon>
        <taxon>Gammaproteobacteria</taxon>
        <taxon>Oceanospirillales</taxon>
        <taxon>Oceanospirillaceae</taxon>
        <taxon>Marinobacterium</taxon>
    </lineage>
</organism>